<keyword evidence="1" id="KW-0805">Transcription regulation</keyword>
<evidence type="ECO:0000313" key="6">
    <source>
        <dbReference type="Proteomes" id="UP000317550"/>
    </source>
</evidence>
<sequence>MNTLEHRLKQAMLELPHRVTIPDLAKAAGVSYQAAEKWYDGRTKSMRSEYAHKVANWLGVNEQWLSTGKGPIRSVAAPRADYAHAQQSYVKVSSYDVELPTDSDALIWTERAEQESLLFHPTFFPFRQHKADHSRALRVDGRSMEPALGDGDTVLIDTTDSRIVDGEIYALMVGAELFIKYVDRLQDGIRLRSSNPSFSSLELKGEELDKLKVLGRVFWRAG</sequence>
<keyword evidence="3" id="KW-0804">Transcription</keyword>
<dbReference type="Pfam" id="PF00717">
    <property type="entry name" value="Peptidase_S24"/>
    <property type="match status" value="1"/>
</dbReference>
<evidence type="ECO:0000313" key="5">
    <source>
        <dbReference type="EMBL" id="QDQ25932.1"/>
    </source>
</evidence>
<dbReference type="OrthoDB" id="9787787at2"/>
<dbReference type="Gene3D" id="1.10.260.40">
    <property type="entry name" value="lambda repressor-like DNA-binding domains"/>
    <property type="match status" value="1"/>
</dbReference>
<keyword evidence="6" id="KW-1185">Reference proteome</keyword>
<evidence type="ECO:0000256" key="2">
    <source>
        <dbReference type="ARBA" id="ARBA00023125"/>
    </source>
</evidence>
<dbReference type="KEGG" id="cari:FNU76_05945"/>
<protein>
    <submittedName>
        <fullName evidence="5">LexA family transcriptional regulator</fullName>
    </submittedName>
</protein>
<dbReference type="Proteomes" id="UP000317550">
    <property type="component" value="Chromosome"/>
</dbReference>
<evidence type="ECO:0000259" key="4">
    <source>
        <dbReference type="Pfam" id="PF00717"/>
    </source>
</evidence>
<dbReference type="InterPro" id="IPR010982">
    <property type="entry name" value="Lambda_DNA-bd_dom_sf"/>
</dbReference>
<dbReference type="Gene3D" id="2.10.109.10">
    <property type="entry name" value="Umud Fragment, subunit A"/>
    <property type="match status" value="1"/>
</dbReference>
<dbReference type="CDD" id="cd00093">
    <property type="entry name" value="HTH_XRE"/>
    <property type="match status" value="1"/>
</dbReference>
<dbReference type="AlphaFoldDB" id="A0A516SCR0"/>
<accession>A0A516SCR0</accession>
<organism evidence="5 6">
    <name type="scientific">Chitinimonas arctica</name>
    <dbReference type="NCBI Taxonomy" id="2594795"/>
    <lineage>
        <taxon>Bacteria</taxon>
        <taxon>Pseudomonadati</taxon>
        <taxon>Pseudomonadota</taxon>
        <taxon>Betaproteobacteria</taxon>
        <taxon>Neisseriales</taxon>
        <taxon>Chitinibacteraceae</taxon>
        <taxon>Chitinimonas</taxon>
    </lineage>
</organism>
<dbReference type="PANTHER" id="PTHR40661">
    <property type="match status" value="1"/>
</dbReference>
<dbReference type="InterPro" id="IPR015927">
    <property type="entry name" value="Peptidase_S24_S26A/B/C"/>
</dbReference>
<dbReference type="InterPro" id="IPR039418">
    <property type="entry name" value="LexA-like"/>
</dbReference>
<evidence type="ECO:0000256" key="3">
    <source>
        <dbReference type="ARBA" id="ARBA00023163"/>
    </source>
</evidence>
<dbReference type="SUPFAM" id="SSF47413">
    <property type="entry name" value="lambda repressor-like DNA-binding domains"/>
    <property type="match status" value="1"/>
</dbReference>
<dbReference type="InterPro" id="IPR036286">
    <property type="entry name" value="LexA/Signal_pep-like_sf"/>
</dbReference>
<evidence type="ECO:0000256" key="1">
    <source>
        <dbReference type="ARBA" id="ARBA00023015"/>
    </source>
</evidence>
<feature type="domain" description="Peptidase S24/S26A/S26B/S26C" evidence="4">
    <location>
        <begin position="118"/>
        <end position="218"/>
    </location>
</feature>
<name>A0A516SCR0_9NEIS</name>
<proteinExistence type="predicted"/>
<dbReference type="InterPro" id="IPR001387">
    <property type="entry name" value="Cro/C1-type_HTH"/>
</dbReference>
<dbReference type="CDD" id="cd06529">
    <property type="entry name" value="S24_LexA-like"/>
    <property type="match status" value="1"/>
</dbReference>
<dbReference type="SUPFAM" id="SSF51306">
    <property type="entry name" value="LexA/Signal peptidase"/>
    <property type="match status" value="1"/>
</dbReference>
<dbReference type="EMBL" id="CP041730">
    <property type="protein sequence ID" value="QDQ25932.1"/>
    <property type="molecule type" value="Genomic_DNA"/>
</dbReference>
<dbReference type="PANTHER" id="PTHR40661:SF3">
    <property type="entry name" value="FELS-1 PROPHAGE TRANSCRIPTIONAL REGULATOR"/>
    <property type="match status" value="1"/>
</dbReference>
<keyword evidence="2" id="KW-0238">DNA-binding</keyword>
<gene>
    <name evidence="5" type="ORF">FNU76_05945</name>
</gene>
<reference evidence="6" key="1">
    <citation type="submission" date="2019-07" db="EMBL/GenBank/DDBJ databases">
        <title>Chitinimonas sp. nov., isolated from Ny-Alesund, arctica soil.</title>
        <authorList>
            <person name="Xu Q."/>
            <person name="Peng F."/>
        </authorList>
    </citation>
    <scope>NUCLEOTIDE SEQUENCE [LARGE SCALE GENOMIC DNA]</scope>
    <source>
        <strain evidence="6">R3-44</strain>
    </source>
</reference>
<dbReference type="GO" id="GO:0003677">
    <property type="term" value="F:DNA binding"/>
    <property type="evidence" value="ECO:0007669"/>
    <property type="project" value="UniProtKB-KW"/>
</dbReference>